<reference evidence="1 2" key="1">
    <citation type="submission" date="2020-08" db="EMBL/GenBank/DDBJ databases">
        <title>Genomic Encyclopedia of Type Strains, Phase III (KMG-III): the genomes of soil and plant-associated and newly described type strains.</title>
        <authorList>
            <person name="Whitman W."/>
        </authorList>
    </citation>
    <scope>NUCLEOTIDE SEQUENCE [LARGE SCALE GENOMIC DNA]</scope>
    <source>
        <strain evidence="1 2">CECT 5995</strain>
    </source>
</reference>
<organism evidence="1 2">
    <name type="scientific">Halomonas organivorans</name>
    <dbReference type="NCBI Taxonomy" id="257772"/>
    <lineage>
        <taxon>Bacteria</taxon>
        <taxon>Pseudomonadati</taxon>
        <taxon>Pseudomonadota</taxon>
        <taxon>Gammaproteobacteria</taxon>
        <taxon>Oceanospirillales</taxon>
        <taxon>Halomonadaceae</taxon>
        <taxon>Halomonas</taxon>
    </lineage>
</organism>
<sequence>MNQVLLLTHTPIERRPYHASRQVRRAERIGQRFRTHSGAHDKVEVGCLSHAPHEELGPVDLANARRRLDFYSRWHGLTEPHLQIWRAP</sequence>
<gene>
    <name evidence="1" type="ORF">FHR96_001684</name>
</gene>
<proteinExistence type="predicted"/>
<evidence type="ECO:0000313" key="2">
    <source>
        <dbReference type="Proteomes" id="UP000525987"/>
    </source>
</evidence>
<accession>A0A7W5BX83</accession>
<dbReference type="Proteomes" id="UP000525987">
    <property type="component" value="Unassembled WGS sequence"/>
</dbReference>
<protein>
    <submittedName>
        <fullName evidence="1">Uncharacterized protein</fullName>
    </submittedName>
</protein>
<keyword evidence="2" id="KW-1185">Reference proteome</keyword>
<dbReference type="EMBL" id="JACHXM010000006">
    <property type="protein sequence ID" value="MBB3140815.1"/>
    <property type="molecule type" value="Genomic_DNA"/>
</dbReference>
<comment type="caution">
    <text evidence="1">The sequence shown here is derived from an EMBL/GenBank/DDBJ whole genome shotgun (WGS) entry which is preliminary data.</text>
</comment>
<name>A0A7W5BX83_9GAMM</name>
<dbReference type="AlphaFoldDB" id="A0A7W5BX83"/>
<evidence type="ECO:0000313" key="1">
    <source>
        <dbReference type="EMBL" id="MBB3140815.1"/>
    </source>
</evidence>
<dbReference type="RefSeq" id="WP_183387207.1">
    <property type="nucleotide sequence ID" value="NZ_JACHXM010000006.1"/>
</dbReference>